<reference evidence="2" key="1">
    <citation type="submission" date="2023-10" db="EMBL/GenBank/DDBJ databases">
        <authorList>
            <person name="Chen Y."/>
            <person name="Shah S."/>
            <person name="Dougan E. K."/>
            <person name="Thang M."/>
            <person name="Chan C."/>
        </authorList>
    </citation>
    <scope>NUCLEOTIDE SEQUENCE [LARGE SCALE GENOMIC DNA]</scope>
</reference>
<evidence type="ECO:0008006" key="4">
    <source>
        <dbReference type="Google" id="ProtNLM"/>
    </source>
</evidence>
<comment type="caution">
    <text evidence="2">The sequence shown here is derived from an EMBL/GenBank/DDBJ whole genome shotgun (WGS) entry which is preliminary data.</text>
</comment>
<feature type="compositionally biased region" description="Basic residues" evidence="1">
    <location>
        <begin position="33"/>
        <end position="44"/>
    </location>
</feature>
<evidence type="ECO:0000313" key="3">
    <source>
        <dbReference type="Proteomes" id="UP001189429"/>
    </source>
</evidence>
<feature type="non-terminal residue" evidence="2">
    <location>
        <position position="1"/>
    </location>
</feature>
<proteinExistence type="predicted"/>
<accession>A0ABN9VTC8</accession>
<dbReference type="Proteomes" id="UP001189429">
    <property type="component" value="Unassembled WGS sequence"/>
</dbReference>
<feature type="compositionally biased region" description="Pro residues" evidence="1">
    <location>
        <begin position="1"/>
        <end position="19"/>
    </location>
</feature>
<name>A0ABN9VTC8_9DINO</name>
<dbReference type="CDD" id="cd06257">
    <property type="entry name" value="DnaJ"/>
    <property type="match status" value="1"/>
</dbReference>
<sequence length="171" mass="18503">QPQPQPQRPQPGAAPPQPGPEVSEGCRGSAWGRRARAVFGRRRAGSRDTPAAPAGCVGGGAEDVAGKARAPPSGGPASRRPVAGTLAQAMEELDRTINEPLEARKKIFRELQRKLHPDKNPDQEDGAKFAFQKLMERCHMIEAEWRMVFWDAPLSACSVCWGTGSRMARPA</sequence>
<feature type="region of interest" description="Disordered" evidence="1">
    <location>
        <begin position="1"/>
        <end position="84"/>
    </location>
</feature>
<protein>
    <recommendedName>
        <fullName evidence="4">J domain-containing protein</fullName>
    </recommendedName>
</protein>
<dbReference type="SUPFAM" id="SSF46565">
    <property type="entry name" value="Chaperone J-domain"/>
    <property type="match status" value="1"/>
</dbReference>
<evidence type="ECO:0000313" key="2">
    <source>
        <dbReference type="EMBL" id="CAK0876769.1"/>
    </source>
</evidence>
<organism evidence="2 3">
    <name type="scientific">Prorocentrum cordatum</name>
    <dbReference type="NCBI Taxonomy" id="2364126"/>
    <lineage>
        <taxon>Eukaryota</taxon>
        <taxon>Sar</taxon>
        <taxon>Alveolata</taxon>
        <taxon>Dinophyceae</taxon>
        <taxon>Prorocentrales</taxon>
        <taxon>Prorocentraceae</taxon>
        <taxon>Prorocentrum</taxon>
    </lineage>
</organism>
<keyword evidence="3" id="KW-1185">Reference proteome</keyword>
<dbReference type="InterPro" id="IPR036869">
    <property type="entry name" value="J_dom_sf"/>
</dbReference>
<dbReference type="EMBL" id="CAUYUJ010017664">
    <property type="protein sequence ID" value="CAK0876769.1"/>
    <property type="molecule type" value="Genomic_DNA"/>
</dbReference>
<evidence type="ECO:0000256" key="1">
    <source>
        <dbReference type="SAM" id="MobiDB-lite"/>
    </source>
</evidence>
<dbReference type="InterPro" id="IPR001623">
    <property type="entry name" value="DnaJ_domain"/>
</dbReference>
<dbReference type="Gene3D" id="1.10.287.110">
    <property type="entry name" value="DnaJ domain"/>
    <property type="match status" value="1"/>
</dbReference>
<gene>
    <name evidence="2" type="ORF">PCOR1329_LOCUS61018</name>
</gene>